<sequence length="91" mass="10549">MSWDISEAFPIDGLAKYSPLQSKFIAQYVKRAQWELQREQGVEVPEWEDSFTDPVFAVMQDANFNKNPVDRAKRLLLLADKRKAKNSDFIA</sequence>
<reference evidence="1" key="1">
    <citation type="submission" date="2021-12" db="EMBL/GenBank/DDBJ databases">
        <authorList>
            <person name="Rodrigo-Torres L."/>
            <person name="Arahal R. D."/>
            <person name="Lucena T."/>
        </authorList>
    </citation>
    <scope>NUCLEOTIDE SEQUENCE</scope>
    <source>
        <strain evidence="1">CECT 8267</strain>
    </source>
</reference>
<dbReference type="RefSeq" id="WP_237445407.1">
    <property type="nucleotide sequence ID" value="NZ_CAKLPX010000003.1"/>
</dbReference>
<organism evidence="1 2">
    <name type="scientific">Sinobacterium norvegicum</name>
    <dbReference type="NCBI Taxonomy" id="1641715"/>
    <lineage>
        <taxon>Bacteria</taxon>
        <taxon>Pseudomonadati</taxon>
        <taxon>Pseudomonadota</taxon>
        <taxon>Gammaproteobacteria</taxon>
        <taxon>Cellvibrionales</taxon>
        <taxon>Spongiibacteraceae</taxon>
        <taxon>Sinobacterium</taxon>
    </lineage>
</organism>
<name>A0ABM9AHN3_9GAMM</name>
<evidence type="ECO:0000313" key="2">
    <source>
        <dbReference type="Proteomes" id="UP000838100"/>
    </source>
</evidence>
<dbReference type="EMBL" id="CAKLPX010000003">
    <property type="protein sequence ID" value="CAH0992730.1"/>
    <property type="molecule type" value="Genomic_DNA"/>
</dbReference>
<accession>A0ABM9AHN3</accession>
<proteinExistence type="predicted"/>
<keyword evidence="2" id="KW-1185">Reference proteome</keyword>
<gene>
    <name evidence="1" type="ORF">SIN8267_02866</name>
</gene>
<comment type="caution">
    <text evidence="1">The sequence shown here is derived from an EMBL/GenBank/DDBJ whole genome shotgun (WGS) entry which is preliminary data.</text>
</comment>
<protein>
    <submittedName>
        <fullName evidence="1">Uncharacterized protein</fullName>
    </submittedName>
</protein>
<dbReference type="Proteomes" id="UP000838100">
    <property type="component" value="Unassembled WGS sequence"/>
</dbReference>
<evidence type="ECO:0000313" key="1">
    <source>
        <dbReference type="EMBL" id="CAH0992730.1"/>
    </source>
</evidence>